<dbReference type="Pfam" id="PF01243">
    <property type="entry name" value="PNPOx_N"/>
    <property type="match status" value="1"/>
</dbReference>
<protein>
    <submittedName>
        <fullName evidence="4">TIGR03618 family F420-dependent PPOX class oxidoreductase</fullName>
    </submittedName>
</protein>
<name>A0A5Q2RF09_9ACTN</name>
<accession>A0A5Q2RF09</accession>
<dbReference type="GO" id="GO:0016627">
    <property type="term" value="F:oxidoreductase activity, acting on the CH-CH group of donors"/>
    <property type="evidence" value="ECO:0007669"/>
    <property type="project" value="TreeGrafter"/>
</dbReference>
<dbReference type="Proteomes" id="UP000334019">
    <property type="component" value="Chromosome"/>
</dbReference>
<evidence type="ECO:0000259" key="3">
    <source>
        <dbReference type="Pfam" id="PF01243"/>
    </source>
</evidence>
<feature type="domain" description="Pyridoxamine 5'-phosphate oxidase N-terminal" evidence="3">
    <location>
        <begin position="56"/>
        <end position="161"/>
    </location>
</feature>
<dbReference type="InterPro" id="IPR019920">
    <property type="entry name" value="F420-binding_dom_put"/>
</dbReference>
<dbReference type="EMBL" id="CP045851">
    <property type="protein sequence ID" value="QGG94214.1"/>
    <property type="molecule type" value="Genomic_DNA"/>
</dbReference>
<evidence type="ECO:0000256" key="2">
    <source>
        <dbReference type="SAM" id="MobiDB-lite"/>
    </source>
</evidence>
<dbReference type="InterPro" id="IPR011576">
    <property type="entry name" value="Pyridox_Oxase_N"/>
</dbReference>
<feature type="region of interest" description="Disordered" evidence="2">
    <location>
        <begin position="1"/>
        <end position="41"/>
    </location>
</feature>
<dbReference type="NCBIfam" id="TIGR03618">
    <property type="entry name" value="Rv1155_F420"/>
    <property type="match status" value="1"/>
</dbReference>
<dbReference type="AlphaFoldDB" id="A0A5Q2RF09"/>
<dbReference type="PANTHER" id="PTHR35176">
    <property type="entry name" value="HEME OXYGENASE HI_0854-RELATED"/>
    <property type="match status" value="1"/>
</dbReference>
<dbReference type="SUPFAM" id="SSF50475">
    <property type="entry name" value="FMN-binding split barrel"/>
    <property type="match status" value="1"/>
</dbReference>
<evidence type="ECO:0000256" key="1">
    <source>
        <dbReference type="ARBA" id="ARBA00023002"/>
    </source>
</evidence>
<keyword evidence="5" id="KW-1185">Reference proteome</keyword>
<gene>
    <name evidence="4" type="ORF">GH723_03360</name>
</gene>
<dbReference type="KEGG" id="atq:GH723_03360"/>
<keyword evidence="1" id="KW-0560">Oxidoreductase</keyword>
<evidence type="ECO:0000313" key="5">
    <source>
        <dbReference type="Proteomes" id="UP000334019"/>
    </source>
</evidence>
<evidence type="ECO:0000313" key="4">
    <source>
        <dbReference type="EMBL" id="QGG94214.1"/>
    </source>
</evidence>
<dbReference type="GO" id="GO:0070967">
    <property type="term" value="F:coenzyme F420 binding"/>
    <property type="evidence" value="ECO:0007669"/>
    <property type="project" value="TreeGrafter"/>
</dbReference>
<proteinExistence type="predicted"/>
<sequence>MARGSGSTARAAPSRWSRAGDGTAGGRWGLDPPPDDAAEVMPMTTAPESDHLAEVPEDLRPLLESDAVALVSTLGAGGEPQTTPLWFLWEDGQLRFSLVEGRQKLRNLRRDPRISVVVIDPSDPTWYVELRGRIGPLVEDPALELERKVAEKYRGAHVDVEPPGTVRWATHVVPHKVTGQRGH</sequence>
<organism evidence="4 5">
    <name type="scientific">Actinomarinicola tropica</name>
    <dbReference type="NCBI Taxonomy" id="2789776"/>
    <lineage>
        <taxon>Bacteria</taxon>
        <taxon>Bacillati</taxon>
        <taxon>Actinomycetota</taxon>
        <taxon>Acidimicrobiia</taxon>
        <taxon>Acidimicrobiales</taxon>
        <taxon>Iamiaceae</taxon>
        <taxon>Actinomarinicola</taxon>
    </lineage>
</organism>
<dbReference type="InterPro" id="IPR012349">
    <property type="entry name" value="Split_barrel_FMN-bd"/>
</dbReference>
<dbReference type="InterPro" id="IPR052019">
    <property type="entry name" value="F420H2_bilvrd_red/Heme_oxyg"/>
</dbReference>
<dbReference type="GO" id="GO:0005829">
    <property type="term" value="C:cytosol"/>
    <property type="evidence" value="ECO:0007669"/>
    <property type="project" value="TreeGrafter"/>
</dbReference>
<dbReference type="Gene3D" id="2.30.110.10">
    <property type="entry name" value="Electron Transport, Fmn-binding Protein, Chain A"/>
    <property type="match status" value="1"/>
</dbReference>
<reference evidence="4 5" key="1">
    <citation type="submission" date="2019-11" db="EMBL/GenBank/DDBJ databases">
        <authorList>
            <person name="He Y."/>
        </authorList>
    </citation>
    <scope>NUCLEOTIDE SEQUENCE [LARGE SCALE GENOMIC DNA]</scope>
    <source>
        <strain evidence="4 5">SCSIO 58843</strain>
    </source>
</reference>
<dbReference type="PANTHER" id="PTHR35176:SF6">
    <property type="entry name" value="HEME OXYGENASE HI_0854-RELATED"/>
    <property type="match status" value="1"/>
</dbReference>